<keyword evidence="4" id="KW-0963">Cytoplasm</keyword>
<name>A0A399G1K2_9ACTN</name>
<accession>A0A399G1K2</accession>
<evidence type="ECO:0000313" key="7">
    <source>
        <dbReference type="Proteomes" id="UP000265719"/>
    </source>
</evidence>
<dbReference type="RefSeq" id="WP_068690295.1">
    <property type="nucleotide sequence ID" value="NZ_CP063196.1"/>
</dbReference>
<organism evidence="6 7">
    <name type="scientific">Thermobifida halotolerans</name>
    <dbReference type="NCBI Taxonomy" id="483545"/>
    <lineage>
        <taxon>Bacteria</taxon>
        <taxon>Bacillati</taxon>
        <taxon>Actinomycetota</taxon>
        <taxon>Actinomycetes</taxon>
        <taxon>Streptosporangiales</taxon>
        <taxon>Nocardiopsidaceae</taxon>
        <taxon>Thermobifida</taxon>
    </lineage>
</organism>
<gene>
    <name evidence="6" type="ORF">NI17_022180</name>
</gene>
<dbReference type="OrthoDB" id="9812023at2"/>
<evidence type="ECO:0000256" key="5">
    <source>
        <dbReference type="ARBA" id="ARBA00023125"/>
    </source>
</evidence>
<dbReference type="GO" id="GO:0003677">
    <property type="term" value="F:DNA binding"/>
    <property type="evidence" value="ECO:0007669"/>
    <property type="project" value="UniProtKB-KW"/>
</dbReference>
<dbReference type="EMBL" id="CP063196">
    <property type="protein sequence ID" value="UOE19398.1"/>
    <property type="molecule type" value="Genomic_DNA"/>
</dbReference>
<dbReference type="InterPro" id="IPR010985">
    <property type="entry name" value="Ribbon_hlx_hlx"/>
</dbReference>
<comment type="similarity">
    <text evidence="2">Belongs to the TraY family.</text>
</comment>
<protein>
    <recommendedName>
        <fullName evidence="3">Relaxosome protein TraY</fullName>
    </recommendedName>
</protein>
<evidence type="ECO:0000256" key="4">
    <source>
        <dbReference type="ARBA" id="ARBA00022490"/>
    </source>
</evidence>
<evidence type="ECO:0000256" key="2">
    <source>
        <dbReference type="ARBA" id="ARBA00007183"/>
    </source>
</evidence>
<evidence type="ECO:0000256" key="1">
    <source>
        <dbReference type="ARBA" id="ARBA00004496"/>
    </source>
</evidence>
<proteinExistence type="inferred from homology"/>
<dbReference type="SUPFAM" id="SSF47598">
    <property type="entry name" value="Ribbon-helix-helix"/>
    <property type="match status" value="1"/>
</dbReference>
<dbReference type="InterPro" id="IPR008876">
    <property type="entry name" value="TraY"/>
</dbReference>
<evidence type="ECO:0000313" key="6">
    <source>
        <dbReference type="EMBL" id="UOE19398.1"/>
    </source>
</evidence>
<comment type="subcellular location">
    <subcellularLocation>
        <location evidence="1">Cytoplasm</location>
    </subcellularLocation>
</comment>
<dbReference type="Proteomes" id="UP000265719">
    <property type="component" value="Chromosome"/>
</dbReference>
<dbReference type="GO" id="GO:0006355">
    <property type="term" value="P:regulation of DNA-templated transcription"/>
    <property type="evidence" value="ECO:0007669"/>
    <property type="project" value="InterPro"/>
</dbReference>
<keyword evidence="7" id="KW-1185">Reference proteome</keyword>
<keyword evidence="5" id="KW-0238">DNA-binding</keyword>
<dbReference type="GO" id="GO:0005737">
    <property type="term" value="C:cytoplasm"/>
    <property type="evidence" value="ECO:0007669"/>
    <property type="project" value="UniProtKB-SubCell"/>
</dbReference>
<dbReference type="KEGG" id="thao:NI17_022180"/>
<dbReference type="Pfam" id="PF05509">
    <property type="entry name" value="TraY"/>
    <property type="match status" value="1"/>
</dbReference>
<dbReference type="CDD" id="cd22233">
    <property type="entry name" value="RHH_CopAso-like"/>
    <property type="match status" value="1"/>
</dbReference>
<reference evidence="6" key="1">
    <citation type="submission" date="2020-10" db="EMBL/GenBank/DDBJ databases">
        <title>De novo genome project of the cellulose decomposer Thermobifida halotolerans type strain.</title>
        <authorList>
            <person name="Nagy I."/>
            <person name="Horvath B."/>
            <person name="Kukolya J."/>
            <person name="Nagy I."/>
            <person name="Orsini M."/>
        </authorList>
    </citation>
    <scope>NUCLEOTIDE SEQUENCE</scope>
    <source>
        <strain evidence="6">DSM 44931</strain>
    </source>
</reference>
<evidence type="ECO:0000256" key="3">
    <source>
        <dbReference type="ARBA" id="ARBA00020541"/>
    </source>
</evidence>
<sequence>MLALRLPEELEQRLAALAQETGRSKSFYAREAIAAYIDDLEDVYLAERRIEDLRAGRSHTIPLSEVMAEYDLDD</sequence>
<dbReference type="AlphaFoldDB" id="A0A399G1K2"/>